<reference evidence="3 4" key="1">
    <citation type="submission" date="2019-07" db="EMBL/GenBank/DDBJ databases">
        <authorList>
            <person name="Kim J.K."/>
            <person name="Cheong H.-M."/>
            <person name="Choi Y."/>
            <person name="Hwang K.J."/>
            <person name="Lee S."/>
            <person name="Choi C."/>
        </authorList>
    </citation>
    <scope>NUCLEOTIDE SEQUENCE [LARGE SCALE GENOMIC DNA]</scope>
    <source>
        <strain evidence="3 4">KS 22</strain>
    </source>
</reference>
<dbReference type="KEGG" id="cchl:FPL14_05630"/>
<dbReference type="Gene3D" id="2.40.50.120">
    <property type="match status" value="1"/>
</dbReference>
<dbReference type="AlphaFoldDB" id="A0A7G5BUV5"/>
<feature type="region of interest" description="Disordered" evidence="1">
    <location>
        <begin position="117"/>
        <end position="140"/>
    </location>
</feature>
<evidence type="ECO:0000256" key="1">
    <source>
        <dbReference type="SAM" id="MobiDB-lite"/>
    </source>
</evidence>
<keyword evidence="2" id="KW-1133">Transmembrane helix</keyword>
<name>A0A7G5BUV5_9BACL</name>
<keyword evidence="4" id="KW-1185">Reference proteome</keyword>
<dbReference type="Proteomes" id="UP000515679">
    <property type="component" value="Chromosome"/>
</dbReference>
<dbReference type="EMBL" id="CP041969">
    <property type="protein sequence ID" value="QMV40739.1"/>
    <property type="molecule type" value="Genomic_DNA"/>
</dbReference>
<dbReference type="RefSeq" id="WP_182302096.1">
    <property type="nucleotide sequence ID" value="NZ_CP041969.1"/>
</dbReference>
<keyword evidence="2" id="KW-0812">Transmembrane</keyword>
<sequence>MNNKTAIFSGKAIKVTPPEQKEIMSSADPVSVTFEVDKVWKGEVKQKTVVRTALSSASCGIEDFAVNTEYVVYAYGVMDQLETNICDRTKPLASAGEDIAELGKGYEPVTISEVADPKDSAPAINTSPEKKQNPVEKSTEMPAGKPAGYYWIPLGGLVLILGFAFMVFSFRRKS</sequence>
<keyword evidence="2" id="KW-0472">Membrane</keyword>
<gene>
    <name evidence="3" type="ORF">FPL14_05630</name>
</gene>
<feature type="compositionally biased region" description="Basic and acidic residues" evidence="1">
    <location>
        <begin position="128"/>
        <end position="139"/>
    </location>
</feature>
<dbReference type="SUPFAM" id="SSF50242">
    <property type="entry name" value="TIMP-like"/>
    <property type="match status" value="1"/>
</dbReference>
<feature type="transmembrane region" description="Helical" evidence="2">
    <location>
        <begin position="148"/>
        <end position="170"/>
    </location>
</feature>
<protein>
    <recommendedName>
        <fullName evidence="5">Tissue inhibitor of metalloproteinase</fullName>
    </recommendedName>
</protein>
<evidence type="ECO:0000313" key="4">
    <source>
        <dbReference type="Proteomes" id="UP000515679"/>
    </source>
</evidence>
<dbReference type="InterPro" id="IPR008993">
    <property type="entry name" value="TIMP-like_OB-fold"/>
</dbReference>
<proteinExistence type="predicted"/>
<organism evidence="3 4">
    <name type="scientific">Cohnella cholangitidis</name>
    <dbReference type="NCBI Taxonomy" id="2598458"/>
    <lineage>
        <taxon>Bacteria</taxon>
        <taxon>Bacillati</taxon>
        <taxon>Bacillota</taxon>
        <taxon>Bacilli</taxon>
        <taxon>Bacillales</taxon>
        <taxon>Paenibacillaceae</taxon>
        <taxon>Cohnella</taxon>
    </lineage>
</organism>
<accession>A0A7G5BUV5</accession>
<evidence type="ECO:0008006" key="5">
    <source>
        <dbReference type="Google" id="ProtNLM"/>
    </source>
</evidence>
<evidence type="ECO:0000256" key="2">
    <source>
        <dbReference type="SAM" id="Phobius"/>
    </source>
</evidence>
<evidence type="ECO:0000313" key="3">
    <source>
        <dbReference type="EMBL" id="QMV40739.1"/>
    </source>
</evidence>